<dbReference type="OrthoDB" id="2718583at2"/>
<gene>
    <name evidence="3" type="ORF">HM131_04855</name>
</gene>
<feature type="region of interest" description="Disordered" evidence="1">
    <location>
        <begin position="338"/>
        <end position="370"/>
    </location>
</feature>
<evidence type="ECO:0000313" key="3">
    <source>
        <dbReference type="EMBL" id="ARI76204.1"/>
    </source>
</evidence>
<proteinExistence type="predicted"/>
<name>A0A1W5ZSD1_9BACI</name>
<evidence type="ECO:0008006" key="5">
    <source>
        <dbReference type="Google" id="ProtNLM"/>
    </source>
</evidence>
<dbReference type="NCBIfam" id="TIGR04383">
    <property type="entry name" value="acidic_w_LPXTA"/>
    <property type="match status" value="2"/>
</dbReference>
<dbReference type="InterPro" id="IPR030832">
    <property type="entry name" value="Acidic_LPXTA"/>
</dbReference>
<dbReference type="EMBL" id="CP020772">
    <property type="protein sequence ID" value="ARI76204.1"/>
    <property type="molecule type" value="Genomic_DNA"/>
</dbReference>
<evidence type="ECO:0000256" key="2">
    <source>
        <dbReference type="SAM" id="Phobius"/>
    </source>
</evidence>
<dbReference type="Proteomes" id="UP000192527">
    <property type="component" value="Chromosome"/>
</dbReference>
<reference evidence="3 4" key="1">
    <citation type="submission" date="2017-04" db="EMBL/GenBank/DDBJ databases">
        <title>The whole genome sequencing and assembly of Halobacillus mangrovi strain.</title>
        <authorList>
            <person name="Lee S.-J."/>
            <person name="Park M.-K."/>
            <person name="Kim J.-Y."/>
            <person name="Lee Y.-J."/>
            <person name="Yi H."/>
            <person name="Bahn Y.-S."/>
            <person name="Kim J.F."/>
            <person name="Lee D.-W."/>
        </authorList>
    </citation>
    <scope>NUCLEOTIDE SEQUENCE [LARGE SCALE GENOMIC DNA]</scope>
    <source>
        <strain evidence="3 4">KTB 131</strain>
    </source>
</reference>
<evidence type="ECO:0000313" key="4">
    <source>
        <dbReference type="Proteomes" id="UP000192527"/>
    </source>
</evidence>
<dbReference type="KEGG" id="hmn:HM131_04855"/>
<keyword evidence="4" id="KW-1185">Reference proteome</keyword>
<protein>
    <recommendedName>
        <fullName evidence="5">Processed acidic surface protein</fullName>
    </recommendedName>
</protein>
<dbReference type="AlphaFoldDB" id="A0A1W5ZSD1"/>
<evidence type="ECO:0000256" key="1">
    <source>
        <dbReference type="SAM" id="MobiDB-lite"/>
    </source>
</evidence>
<dbReference type="RefSeq" id="WP_085028504.1">
    <property type="nucleotide sequence ID" value="NZ_CP020772.1"/>
</dbReference>
<organism evidence="3 4">
    <name type="scientific">Halobacillus mangrovi</name>
    <dbReference type="NCBI Taxonomy" id="402384"/>
    <lineage>
        <taxon>Bacteria</taxon>
        <taxon>Bacillati</taxon>
        <taxon>Bacillota</taxon>
        <taxon>Bacilli</taxon>
        <taxon>Bacillales</taxon>
        <taxon>Bacillaceae</taxon>
        <taxon>Halobacillus</taxon>
    </lineage>
</organism>
<keyword evidence="2" id="KW-0472">Membrane</keyword>
<keyword evidence="2" id="KW-1133">Transmembrane helix</keyword>
<accession>A0A1W5ZSD1</accession>
<feature type="transmembrane region" description="Helical" evidence="2">
    <location>
        <begin position="380"/>
        <end position="399"/>
    </location>
</feature>
<sequence length="407" mass="46106">MRGLVMAVLVGLVVTLFPGVNYAAPHTNEVESFVAELGWTVQDLEEYLDFYELSLEDFEDMDELREFLGEPLTEENLNVLLSDYGLSLEEASQLLIENGELEEGQSILDAYALVEDLDMDLSFYNMTPLTDETLHQLLEDYELSYEELVDLLNQNGDSIENYEYVEELDWALWNYLYSDEEIEYGDLDGLFTDFGLTEEELERLFNHLMELDLEDPAKIERLDELSARMMAFADFEVATELTAEQIAELLDIFTQMMQLLDLDVSFYLVKDGAKEQVSISTILGMTSSEGYDLMIVLHNTKGEFLADLVLTGDMFSSELIKDTGNDLEQLSVIQEQSESAKATPAKKAPVKSEPVKPDTVENRPAIQTEQGAKLPKTASFAVEKAAAGFAMLALGFFFYRRFKYAQK</sequence>
<keyword evidence="2" id="KW-0812">Transmembrane</keyword>